<evidence type="ECO:0000256" key="1">
    <source>
        <dbReference type="SAM" id="Phobius"/>
    </source>
</evidence>
<keyword evidence="1" id="KW-0472">Membrane</keyword>
<name>A0ABQ7MP91_BRACM</name>
<reference evidence="2 3" key="1">
    <citation type="submission" date="2021-03" db="EMBL/GenBank/DDBJ databases">
        <authorList>
            <person name="King G.J."/>
            <person name="Bancroft I."/>
            <person name="Baten A."/>
            <person name="Bloomfield J."/>
            <person name="Borpatragohain P."/>
            <person name="He Z."/>
            <person name="Irish N."/>
            <person name="Irwin J."/>
            <person name="Liu K."/>
            <person name="Mauleon R.P."/>
            <person name="Moore J."/>
            <person name="Morris R."/>
            <person name="Ostergaard L."/>
            <person name="Wang B."/>
            <person name="Wells R."/>
        </authorList>
    </citation>
    <scope>NUCLEOTIDE SEQUENCE [LARGE SCALE GENOMIC DNA]</scope>
    <source>
        <strain evidence="2">R-o-18</strain>
        <tissue evidence="2">Leaf</tissue>
    </source>
</reference>
<feature type="transmembrane region" description="Helical" evidence="1">
    <location>
        <begin position="21"/>
        <end position="43"/>
    </location>
</feature>
<evidence type="ECO:0000313" key="3">
    <source>
        <dbReference type="Proteomes" id="UP000823674"/>
    </source>
</evidence>
<comment type="caution">
    <text evidence="2">The sequence shown here is derived from an EMBL/GenBank/DDBJ whole genome shotgun (WGS) entry which is preliminary data.</text>
</comment>
<keyword evidence="3" id="KW-1185">Reference proteome</keyword>
<dbReference type="EMBL" id="JADBGQ010000004">
    <property type="protein sequence ID" value="KAG5399685.1"/>
    <property type="molecule type" value="Genomic_DNA"/>
</dbReference>
<keyword evidence="1" id="KW-1133">Transmembrane helix</keyword>
<accession>A0ABQ7MP91</accession>
<organism evidence="2 3">
    <name type="scientific">Brassica rapa subsp. trilocularis</name>
    <dbReference type="NCBI Taxonomy" id="1813537"/>
    <lineage>
        <taxon>Eukaryota</taxon>
        <taxon>Viridiplantae</taxon>
        <taxon>Streptophyta</taxon>
        <taxon>Embryophyta</taxon>
        <taxon>Tracheophyta</taxon>
        <taxon>Spermatophyta</taxon>
        <taxon>Magnoliopsida</taxon>
        <taxon>eudicotyledons</taxon>
        <taxon>Gunneridae</taxon>
        <taxon>Pentapetalae</taxon>
        <taxon>rosids</taxon>
        <taxon>malvids</taxon>
        <taxon>Brassicales</taxon>
        <taxon>Brassicaceae</taxon>
        <taxon>Brassiceae</taxon>
        <taxon>Brassica</taxon>
    </lineage>
</organism>
<gene>
    <name evidence="2" type="primary">A04g500480.1_BraROA</name>
    <name evidence="2" type="ORF">IGI04_014292</name>
</gene>
<keyword evidence="1" id="KW-0812">Transmembrane</keyword>
<protein>
    <submittedName>
        <fullName evidence="2">Uncharacterized protein</fullName>
    </submittedName>
</protein>
<sequence>MVARAAPSSASSVLSLSWRRLVMSEAVCGVGVMALLVSGYVVFSLSTLRIRCRVLRWWWRVGFRRWWCRWVRSQTTERRHRRTSASPRTAGGFFFRARLRSSSLDSMLWFAMGYQSEAVGVVAFMV</sequence>
<proteinExistence type="predicted"/>
<evidence type="ECO:0000313" key="2">
    <source>
        <dbReference type="EMBL" id="KAG5399685.1"/>
    </source>
</evidence>
<dbReference type="Proteomes" id="UP000823674">
    <property type="component" value="Chromosome A04"/>
</dbReference>